<dbReference type="OrthoDB" id="62952at2759"/>
<dbReference type="AlphaFoldDB" id="A0A194XK71"/>
<sequence>MDPSKTSSIHTSHTASPLFGIFSLPRKVRDDIYRRVLVVAHPLYLFQQTGSEVVEIFAPERPVRWLALLYTNRQVHEEAGAVVYGLNHFMFMDTTRHQANLLQSFLNCIGSFNAGHLSHISINFPVAEIVKGQPGKIVLREDDLHSLKLLQEKCIKLTRLETLVHSYNSIGLAKESQDSDDSQFWQEALSQIDAQLKVIPSLSKTIVRFYNGPPTSEVVELMQRLRWVILPG</sequence>
<organism evidence="1 2">
    <name type="scientific">Mollisia scopiformis</name>
    <name type="common">Conifer needle endophyte fungus</name>
    <name type="synonym">Phialocephala scopiformis</name>
    <dbReference type="NCBI Taxonomy" id="149040"/>
    <lineage>
        <taxon>Eukaryota</taxon>
        <taxon>Fungi</taxon>
        <taxon>Dikarya</taxon>
        <taxon>Ascomycota</taxon>
        <taxon>Pezizomycotina</taxon>
        <taxon>Leotiomycetes</taxon>
        <taxon>Helotiales</taxon>
        <taxon>Mollisiaceae</taxon>
        <taxon>Mollisia</taxon>
    </lineage>
</organism>
<evidence type="ECO:0000313" key="2">
    <source>
        <dbReference type="Proteomes" id="UP000070700"/>
    </source>
</evidence>
<dbReference type="RefSeq" id="XP_018074960.1">
    <property type="nucleotide sequence ID" value="XM_018216756.1"/>
</dbReference>
<dbReference type="EMBL" id="KQ947409">
    <property type="protein sequence ID" value="KUJ20605.1"/>
    <property type="molecule type" value="Genomic_DNA"/>
</dbReference>
<accession>A0A194XK71</accession>
<protein>
    <submittedName>
        <fullName evidence="1">Uncharacterized protein</fullName>
    </submittedName>
</protein>
<proteinExistence type="predicted"/>
<dbReference type="GeneID" id="28826482"/>
<dbReference type="Proteomes" id="UP000070700">
    <property type="component" value="Unassembled WGS sequence"/>
</dbReference>
<evidence type="ECO:0000313" key="1">
    <source>
        <dbReference type="EMBL" id="KUJ20605.1"/>
    </source>
</evidence>
<keyword evidence="2" id="KW-1185">Reference proteome</keyword>
<dbReference type="InParanoid" id="A0A194XK71"/>
<name>A0A194XK71_MOLSC</name>
<gene>
    <name evidence="1" type="ORF">LY89DRAFT_695211</name>
</gene>
<reference evidence="1 2" key="1">
    <citation type="submission" date="2015-10" db="EMBL/GenBank/DDBJ databases">
        <title>Full genome of DAOMC 229536 Phialocephala scopiformis, a fungal endophyte of spruce producing the potent anti-insectan compound rugulosin.</title>
        <authorList>
            <consortium name="DOE Joint Genome Institute"/>
            <person name="Walker A.K."/>
            <person name="Frasz S.L."/>
            <person name="Seifert K.A."/>
            <person name="Miller J.D."/>
            <person name="Mondo S.J."/>
            <person name="Labutti K."/>
            <person name="Lipzen A."/>
            <person name="Dockter R."/>
            <person name="Kennedy M."/>
            <person name="Grigoriev I.V."/>
            <person name="Spatafora J.W."/>
        </authorList>
    </citation>
    <scope>NUCLEOTIDE SEQUENCE [LARGE SCALE GENOMIC DNA]</scope>
    <source>
        <strain evidence="1 2">CBS 120377</strain>
    </source>
</reference>
<dbReference type="KEGG" id="psco:LY89DRAFT_695211"/>